<dbReference type="AlphaFoldDB" id="A0A9X2D356"/>
<evidence type="ECO:0000313" key="1">
    <source>
        <dbReference type="EMBL" id="MCL9685561.1"/>
    </source>
</evidence>
<evidence type="ECO:0000313" key="2">
    <source>
        <dbReference type="Proteomes" id="UP001139721"/>
    </source>
</evidence>
<name>A0A9X2D356_9GAMM</name>
<sequence>MLEILDEKLFKDSPKAEDTTSHIISFLPKEAIEGNQLQKALSLFAFNRNCYRANQPQRIEEAFVRYVSKNNQNTVQEMLNKHPKFKIHQLLGYIASGNQDEAEKLLKEHPELLLQSGSVIAPSGHHFKNIKPFELLLWTMDVRYMANMVLDCLPKNEKGEEIRIELLKQYKTVIEDFDEEKKTGGVHFTLNGKKHHEQHFDFKPLINALDTYVKNTPVWGTGKSKEYWRTVVGKEQSLLPAHVRQHYCDPDESFYPTPTFNKPKFKRTLKLHNYAENEEVVWDSGLKDVGISRGSRIGQAVVLGEGSTDPAPVCLDLDAISSLCKVRTADLELLKKQLEQPIQQLEEIQEFFPMIY</sequence>
<reference evidence="1" key="1">
    <citation type="submission" date="2021-11" db="EMBL/GenBank/DDBJ databases">
        <title>Legionella maioricencis sp. nov., a new species isolated from hot water samples in Mallorca.</title>
        <authorList>
            <person name="Crespi S."/>
            <person name="Drasar V."/>
            <person name="Salva-Serra F."/>
            <person name="Jaen-Luchoro D."/>
            <person name="Pineiro-Iglesias B."/>
            <person name="Aliaga F."/>
            <person name="Fernandez-Juarez V."/>
            <person name="Coll G."/>
            <person name="Moore E.R.B."/>
            <person name="Bennasar-Figueras A."/>
        </authorList>
    </citation>
    <scope>NUCLEOTIDE SEQUENCE</scope>
    <source>
        <strain evidence="1">HCPI-6</strain>
    </source>
</reference>
<organism evidence="1 2">
    <name type="scientific">Legionella maioricensis</name>
    <dbReference type="NCBI Taxonomy" id="2896528"/>
    <lineage>
        <taxon>Bacteria</taxon>
        <taxon>Pseudomonadati</taxon>
        <taxon>Pseudomonadota</taxon>
        <taxon>Gammaproteobacteria</taxon>
        <taxon>Legionellales</taxon>
        <taxon>Legionellaceae</taxon>
        <taxon>Legionella</taxon>
    </lineage>
</organism>
<dbReference type="RefSeq" id="WP_250424341.1">
    <property type="nucleotide sequence ID" value="NZ_JAJKBJ010000029.1"/>
</dbReference>
<proteinExistence type="predicted"/>
<dbReference type="EMBL" id="JAJKBJ010000029">
    <property type="protein sequence ID" value="MCL9685561.1"/>
    <property type="molecule type" value="Genomic_DNA"/>
</dbReference>
<comment type="caution">
    <text evidence="1">The sequence shown here is derived from an EMBL/GenBank/DDBJ whole genome shotgun (WGS) entry which is preliminary data.</text>
</comment>
<keyword evidence="2" id="KW-1185">Reference proteome</keyword>
<gene>
    <name evidence="1" type="ORF">LOX96_15775</name>
</gene>
<protein>
    <submittedName>
        <fullName evidence="1">Uncharacterized protein</fullName>
    </submittedName>
</protein>
<accession>A0A9X2D356</accession>
<dbReference type="Proteomes" id="UP001139721">
    <property type="component" value="Unassembled WGS sequence"/>
</dbReference>